<dbReference type="RefSeq" id="XP_019718126.1">
    <property type="nucleotide sequence ID" value="XM_019862567.1"/>
</dbReference>
<dbReference type="PANTHER" id="PTHR43856">
    <property type="entry name" value="CARDIOLIPIN HYDROLASE"/>
    <property type="match status" value="1"/>
</dbReference>
<dbReference type="Proteomes" id="UP000264820">
    <property type="component" value="Unplaced"/>
</dbReference>
<dbReference type="Ensembl" id="ENSHCOT00000021333.1">
    <property type="protein sequence ID" value="ENSHCOP00000026310.1"/>
    <property type="gene ID" value="ENSHCOG00000017130.1"/>
</dbReference>
<dbReference type="PROSITE" id="PS50035">
    <property type="entry name" value="PLD"/>
    <property type="match status" value="1"/>
</dbReference>
<evidence type="ECO:0000256" key="8">
    <source>
        <dbReference type="ARBA" id="ARBA00042226"/>
    </source>
</evidence>
<feature type="domain" description="PLD phosphodiesterase" evidence="13">
    <location>
        <begin position="145"/>
        <end position="172"/>
    </location>
</feature>
<dbReference type="GO" id="GO:0051321">
    <property type="term" value="P:meiotic cell cycle"/>
    <property type="evidence" value="ECO:0007669"/>
    <property type="project" value="UniProtKB-KW"/>
</dbReference>
<evidence type="ECO:0000259" key="13">
    <source>
        <dbReference type="PROSITE" id="PS50035"/>
    </source>
</evidence>
<keyword evidence="1" id="KW-0378">Hydrolase</keyword>
<evidence type="ECO:0000256" key="7">
    <source>
        <dbReference type="ARBA" id="ARBA00041680"/>
    </source>
</evidence>
<protein>
    <recommendedName>
        <fullName evidence="6">Mitochondrial cardiolipin hydrolase</fullName>
    </recommendedName>
    <alternativeName>
        <fullName evidence="8">Choline phosphatase 6</fullName>
    </alternativeName>
    <alternativeName>
        <fullName evidence="10">Mitochondrial phospholipase</fullName>
    </alternativeName>
    <alternativeName>
        <fullName evidence="9">Phosphatidylcholine-hydrolyzing phospholipase D6</fullName>
    </alternativeName>
    <alternativeName>
        <fullName evidence="7">Phospholipase D6</fullName>
    </alternativeName>
</protein>
<keyword evidence="3" id="KW-0443">Lipid metabolism</keyword>
<evidence type="ECO:0000256" key="5">
    <source>
        <dbReference type="ARBA" id="ARBA00038012"/>
    </source>
</evidence>
<dbReference type="InterPro" id="IPR025202">
    <property type="entry name" value="PLD-like_dom"/>
</dbReference>
<dbReference type="GeneTree" id="ENSGT00390000004368"/>
<evidence type="ECO:0000256" key="10">
    <source>
        <dbReference type="ARBA" id="ARBA00043167"/>
    </source>
</evidence>
<evidence type="ECO:0000256" key="4">
    <source>
        <dbReference type="ARBA" id="ARBA00023254"/>
    </source>
</evidence>
<evidence type="ECO:0000256" key="1">
    <source>
        <dbReference type="ARBA" id="ARBA00022801"/>
    </source>
</evidence>
<evidence type="ECO:0000256" key="11">
    <source>
        <dbReference type="ARBA" id="ARBA00048101"/>
    </source>
</evidence>
<dbReference type="GO" id="GO:0034587">
    <property type="term" value="P:piRNA processing"/>
    <property type="evidence" value="ECO:0007669"/>
    <property type="project" value="TreeGrafter"/>
</dbReference>
<keyword evidence="12" id="KW-0812">Transmembrane</keyword>
<organism evidence="14 15">
    <name type="scientific">Hippocampus comes</name>
    <name type="common">Tiger tail seahorse</name>
    <dbReference type="NCBI Taxonomy" id="109280"/>
    <lineage>
        <taxon>Eukaryota</taxon>
        <taxon>Metazoa</taxon>
        <taxon>Chordata</taxon>
        <taxon>Craniata</taxon>
        <taxon>Vertebrata</taxon>
        <taxon>Euteleostomi</taxon>
        <taxon>Actinopterygii</taxon>
        <taxon>Neopterygii</taxon>
        <taxon>Teleostei</taxon>
        <taxon>Neoteleostei</taxon>
        <taxon>Acanthomorphata</taxon>
        <taxon>Syngnathiaria</taxon>
        <taxon>Syngnathiformes</taxon>
        <taxon>Syngnathoidei</taxon>
        <taxon>Syngnathidae</taxon>
        <taxon>Hippocampus</taxon>
    </lineage>
</organism>
<dbReference type="KEGG" id="hcq:109511448"/>
<dbReference type="GO" id="GO:0016042">
    <property type="term" value="P:lipid catabolic process"/>
    <property type="evidence" value="ECO:0007669"/>
    <property type="project" value="UniProtKB-KW"/>
</dbReference>
<evidence type="ECO:0000313" key="15">
    <source>
        <dbReference type="Proteomes" id="UP000264820"/>
    </source>
</evidence>
<evidence type="ECO:0000256" key="2">
    <source>
        <dbReference type="ARBA" id="ARBA00022963"/>
    </source>
</evidence>
<reference evidence="14" key="2">
    <citation type="submission" date="2025-09" db="UniProtKB">
        <authorList>
            <consortium name="Ensembl"/>
        </authorList>
    </citation>
    <scope>IDENTIFICATION</scope>
</reference>
<evidence type="ECO:0000256" key="12">
    <source>
        <dbReference type="SAM" id="Phobius"/>
    </source>
</evidence>
<dbReference type="GO" id="GO:0005739">
    <property type="term" value="C:mitochondrion"/>
    <property type="evidence" value="ECO:0007669"/>
    <property type="project" value="TreeGrafter"/>
</dbReference>
<reference evidence="14" key="1">
    <citation type="submission" date="2025-08" db="UniProtKB">
        <authorList>
            <consortium name="Ensembl"/>
        </authorList>
    </citation>
    <scope>IDENTIFICATION</scope>
</reference>
<dbReference type="Gene3D" id="3.30.870.10">
    <property type="entry name" value="Endonuclease Chain A"/>
    <property type="match status" value="1"/>
</dbReference>
<evidence type="ECO:0000256" key="3">
    <source>
        <dbReference type="ARBA" id="ARBA00023098"/>
    </source>
</evidence>
<name>A0A3Q2Z3K5_HIPCM</name>
<comment type="similarity">
    <text evidence="5">Belongs to the phospholipase D family. MitoPLD/Zucchini subfamily.</text>
</comment>
<dbReference type="PANTHER" id="PTHR43856:SF1">
    <property type="entry name" value="MITOCHONDRIAL CARDIOLIPIN HYDROLASE"/>
    <property type="match status" value="1"/>
</dbReference>
<keyword evidence="2" id="KW-0442">Lipid degradation</keyword>
<dbReference type="STRING" id="109280.ENSHCOP00000026310"/>
<dbReference type="InterPro" id="IPR001736">
    <property type="entry name" value="PLipase_D/transphosphatidylase"/>
</dbReference>
<evidence type="ECO:0000313" key="14">
    <source>
        <dbReference type="Ensembl" id="ENSHCOP00000026310.1"/>
    </source>
</evidence>
<dbReference type="CDD" id="cd09171">
    <property type="entry name" value="PLDc_vPLD6_like"/>
    <property type="match status" value="1"/>
</dbReference>
<dbReference type="GO" id="GO:0016891">
    <property type="term" value="F:RNA endonuclease activity producing 5'-phosphomonoesters, hydrolytic mechanism"/>
    <property type="evidence" value="ECO:0007669"/>
    <property type="project" value="TreeGrafter"/>
</dbReference>
<keyword evidence="12" id="KW-1133">Transmembrane helix</keyword>
<proteinExistence type="inferred from homology"/>
<dbReference type="AlphaFoldDB" id="A0A3Q2Z3K5"/>
<evidence type="ECO:0000256" key="6">
    <source>
        <dbReference type="ARBA" id="ARBA00040549"/>
    </source>
</evidence>
<feature type="transmembrane region" description="Helical" evidence="12">
    <location>
        <begin position="6"/>
        <end position="25"/>
    </location>
</feature>
<dbReference type="InterPro" id="IPR051406">
    <property type="entry name" value="PLD_domain"/>
</dbReference>
<comment type="catalytic activity">
    <reaction evidence="11">
        <text>a cardiolipin + H2O = a 1,2-diacyl-sn-glycero-3-phospho-(1'-sn-glycerol) + a 1,2-diacyl-sn-glycero-3-phosphate + H(+)</text>
        <dbReference type="Rhea" id="RHEA:44884"/>
        <dbReference type="ChEBI" id="CHEBI:15377"/>
        <dbReference type="ChEBI" id="CHEBI:15378"/>
        <dbReference type="ChEBI" id="CHEBI:58608"/>
        <dbReference type="ChEBI" id="CHEBI:62237"/>
        <dbReference type="ChEBI" id="CHEBI:64716"/>
    </reaction>
    <physiologicalReaction direction="left-to-right" evidence="11">
        <dbReference type="Rhea" id="RHEA:44885"/>
    </physiologicalReaction>
</comment>
<keyword evidence="4" id="KW-0469">Meiosis</keyword>
<dbReference type="GeneID" id="109511448"/>
<sequence length="219" mass="24559">MSVMWTVKVVGLGVVAFSLSVELLWRLLRRLKPPKTLNEVLFFPSEVACMEHIFSPASPNSCCCPLPHGVETSFTRLLRFILSASSSLDLCLFSFSNMDLCRAVLYLYRRKITVRVLVDKEYSVITGSQVGALRKAGICVRNVGRYVHMHHKFALVDGRRLITGSLNWTLAAVQCNSENVLVTEEPRLVQPFVGEFCRLWAANDPSQNGPFSDQNVAHN</sequence>
<dbReference type="RefSeq" id="XP_019718125.1">
    <property type="nucleotide sequence ID" value="XM_019862566.1"/>
</dbReference>
<accession>A0A3Q2Z3K5</accession>
<dbReference type="CTD" id="201164"/>
<keyword evidence="15" id="KW-1185">Reference proteome</keyword>
<dbReference type="Pfam" id="PF13091">
    <property type="entry name" value="PLDc_2"/>
    <property type="match status" value="1"/>
</dbReference>
<dbReference type="OMA" id="RIWEEFD"/>
<dbReference type="OrthoDB" id="5205528at2759"/>
<evidence type="ECO:0000256" key="9">
    <source>
        <dbReference type="ARBA" id="ARBA00043135"/>
    </source>
</evidence>
<keyword evidence="12" id="KW-0472">Membrane</keyword>
<dbReference type="SUPFAM" id="SSF56024">
    <property type="entry name" value="Phospholipase D/nuclease"/>
    <property type="match status" value="1"/>
</dbReference>